<proteinExistence type="predicted"/>
<feature type="transmembrane region" description="Helical" evidence="2">
    <location>
        <begin position="499"/>
        <end position="516"/>
    </location>
</feature>
<name>A0A1E7FH14_9STRA</name>
<gene>
    <name evidence="3" type="ORF">FRACYDRAFT_260881</name>
</gene>
<evidence type="ECO:0000313" key="3">
    <source>
        <dbReference type="EMBL" id="OEU17469.1"/>
    </source>
</evidence>
<feature type="compositionally biased region" description="Basic residues" evidence="1">
    <location>
        <begin position="15"/>
        <end position="27"/>
    </location>
</feature>
<dbReference type="AlphaFoldDB" id="A0A1E7FH14"/>
<organism evidence="3 4">
    <name type="scientific">Fragilariopsis cylindrus CCMP1102</name>
    <dbReference type="NCBI Taxonomy" id="635003"/>
    <lineage>
        <taxon>Eukaryota</taxon>
        <taxon>Sar</taxon>
        <taxon>Stramenopiles</taxon>
        <taxon>Ochrophyta</taxon>
        <taxon>Bacillariophyta</taxon>
        <taxon>Bacillariophyceae</taxon>
        <taxon>Bacillariophycidae</taxon>
        <taxon>Bacillariales</taxon>
        <taxon>Bacillariaceae</taxon>
        <taxon>Fragilariopsis</taxon>
    </lineage>
</organism>
<sequence>MAGDDKEISPDDKKQKRIEKAHKKHPHGTCLLARDNDHNRKLFPNGPFGDEGVAETICPSPDKCPYYHYTEDAEEKEDTPIHLLIASYRDRLCARTLHNAFQHAKSPKRLYIRVIQQTKADSDLEDDAGCFDHYCEKYNPDCQEYKDQVRIIPVDSKESKGPTWARAKLSAMIHWDFVHRNNSPELDFQPVHMQDFCMQTDSHMDFSDNWDVGLVDMFHLTQNDYGVLSTYVTDIGENNKDPTNVPHLCMVEFTSSIRNWGTKECSFLTRPKLTNAMWGAGLSFHRCHAELNVPVDPYLDNVFDGEEGSRGIRFFTHGYDVYTPHRVLVTHDYHGHQSNPVVHTWGGKNKAVHESHWNWMDEIADNRKNLSTFGSPRVNMMLGIGGQSPNKDAEIALMRKSRFGIGNKRTLTQAIEFTGINLPFKKMAANKCGNLNWVPYEETPNYGVGETLSRGNAGEDTRTFVVTPDAVSMSVHGGSASASKVSADAIESTLADYKLVGGLFLVAIAVILRLSTRKRKKKEMYKK</sequence>
<dbReference type="InterPro" id="IPR021067">
    <property type="entry name" value="Glycosyltransferase"/>
</dbReference>
<dbReference type="EMBL" id="KV784357">
    <property type="protein sequence ID" value="OEU17469.1"/>
    <property type="molecule type" value="Genomic_DNA"/>
</dbReference>
<dbReference type="PANTHER" id="PTHR34496">
    <property type="entry name" value="GLCNAC TRANSFERASE-RELATED"/>
    <property type="match status" value="1"/>
</dbReference>
<keyword evidence="2" id="KW-1133">Transmembrane helix</keyword>
<dbReference type="InParanoid" id="A0A1E7FH14"/>
<keyword evidence="4" id="KW-1185">Reference proteome</keyword>
<dbReference type="Proteomes" id="UP000095751">
    <property type="component" value="Unassembled WGS sequence"/>
</dbReference>
<keyword evidence="2" id="KW-0472">Membrane</keyword>
<evidence type="ECO:0000313" key="4">
    <source>
        <dbReference type="Proteomes" id="UP000095751"/>
    </source>
</evidence>
<dbReference type="OrthoDB" id="76265at2759"/>
<accession>A0A1E7FH14</accession>
<evidence type="ECO:0000256" key="2">
    <source>
        <dbReference type="SAM" id="Phobius"/>
    </source>
</evidence>
<feature type="region of interest" description="Disordered" evidence="1">
    <location>
        <begin position="1"/>
        <end position="30"/>
    </location>
</feature>
<dbReference type="Pfam" id="PF11397">
    <property type="entry name" value="GlcNAc"/>
    <property type="match status" value="1"/>
</dbReference>
<dbReference type="KEGG" id="fcy:FRACYDRAFT_260881"/>
<keyword evidence="2" id="KW-0812">Transmembrane</keyword>
<dbReference type="PANTHER" id="PTHR34496:SF6">
    <property type="entry name" value="GLYCOSYLTRANSFERASE 2-LIKE DOMAIN-CONTAINING PROTEIN"/>
    <property type="match status" value="1"/>
</dbReference>
<reference evidence="3 4" key="1">
    <citation type="submission" date="2016-09" db="EMBL/GenBank/DDBJ databases">
        <title>Extensive genetic diversity and differential bi-allelic expression allows diatom success in the polar Southern Ocean.</title>
        <authorList>
            <consortium name="DOE Joint Genome Institute"/>
            <person name="Mock T."/>
            <person name="Otillar R.P."/>
            <person name="Strauss J."/>
            <person name="Dupont C."/>
            <person name="Frickenhaus S."/>
            <person name="Maumus F."/>
            <person name="Mcmullan M."/>
            <person name="Sanges R."/>
            <person name="Schmutz J."/>
            <person name="Toseland A."/>
            <person name="Valas R."/>
            <person name="Veluchamy A."/>
            <person name="Ward B.J."/>
            <person name="Allen A."/>
            <person name="Barry K."/>
            <person name="Falciatore A."/>
            <person name="Ferrante M."/>
            <person name="Fortunato A.E."/>
            <person name="Gloeckner G."/>
            <person name="Gruber A."/>
            <person name="Hipkin R."/>
            <person name="Janech M."/>
            <person name="Kroth P."/>
            <person name="Leese F."/>
            <person name="Lindquist E."/>
            <person name="Lyon B.R."/>
            <person name="Martin J."/>
            <person name="Mayer C."/>
            <person name="Parker M."/>
            <person name="Quesneville H."/>
            <person name="Raymond J."/>
            <person name="Uhlig C."/>
            <person name="Valentin K.U."/>
            <person name="Worden A.Z."/>
            <person name="Armbrust E.V."/>
            <person name="Bowler C."/>
            <person name="Green B."/>
            <person name="Moulton V."/>
            <person name="Van Oosterhout C."/>
            <person name="Grigoriev I."/>
        </authorList>
    </citation>
    <scope>NUCLEOTIDE SEQUENCE [LARGE SCALE GENOMIC DNA]</scope>
    <source>
        <strain evidence="3 4">CCMP1102</strain>
    </source>
</reference>
<feature type="compositionally biased region" description="Basic and acidic residues" evidence="1">
    <location>
        <begin position="1"/>
        <end position="14"/>
    </location>
</feature>
<protein>
    <submittedName>
        <fullName evidence="3">Uncharacterized protein</fullName>
    </submittedName>
</protein>
<evidence type="ECO:0000256" key="1">
    <source>
        <dbReference type="SAM" id="MobiDB-lite"/>
    </source>
</evidence>